<dbReference type="CDD" id="cd02696">
    <property type="entry name" value="MurNAc-LAA"/>
    <property type="match status" value="1"/>
</dbReference>
<sequence>MKISIFGKKIRMENKYNRVEIETNSRRAYVNGVMIWLHEPCRKQSSGWAIREVDFKKGIDPILRTYAYAPKRMPRLVVLDPGHGGKDTGSISPKGYREKDIVLDISHRVRKLLEAKGIRVRMTRTGDTYPQLDARTAYAYKNGADLFVSVHANAAGATSASGVETFITAAAGYDSSNHYGQAGDKFAFKNNTYDALNAALGFSIHSNIMKMTKRDDRGLRRARYSVLKHCSCPAALVECGFLTNPDEESLLNTSSYRESCARGIANGVLGYFTLMKRALR</sequence>
<dbReference type="PANTHER" id="PTHR30404:SF0">
    <property type="entry name" value="N-ACETYLMURAMOYL-L-ALANINE AMIDASE AMIC"/>
    <property type="match status" value="1"/>
</dbReference>
<dbReference type="InterPro" id="IPR002508">
    <property type="entry name" value="MurNAc-LAA_cat"/>
</dbReference>
<proteinExistence type="predicted"/>
<comment type="caution">
    <text evidence="5">The sequence shown here is derived from an EMBL/GenBank/DDBJ whole genome shotgun (WGS) entry which is preliminary data.</text>
</comment>
<dbReference type="Proteomes" id="UP001290861">
    <property type="component" value="Unassembled WGS sequence"/>
</dbReference>
<organism evidence="5 6">
    <name type="scientific">Pontiella agarivorans</name>
    <dbReference type="NCBI Taxonomy" id="3038953"/>
    <lineage>
        <taxon>Bacteria</taxon>
        <taxon>Pseudomonadati</taxon>
        <taxon>Kiritimatiellota</taxon>
        <taxon>Kiritimatiellia</taxon>
        <taxon>Kiritimatiellales</taxon>
        <taxon>Pontiellaceae</taxon>
        <taxon>Pontiella</taxon>
    </lineage>
</organism>
<comment type="catalytic activity">
    <reaction evidence="1">
        <text>Hydrolyzes the link between N-acetylmuramoyl residues and L-amino acid residues in certain cell-wall glycopeptides.</text>
        <dbReference type="EC" id="3.5.1.28"/>
    </reaction>
</comment>
<dbReference type="EC" id="3.5.1.28" evidence="2"/>
<accession>A0ABU5MSJ7</accession>
<evidence type="ECO:0000259" key="4">
    <source>
        <dbReference type="SMART" id="SM00646"/>
    </source>
</evidence>
<dbReference type="PANTHER" id="PTHR30404">
    <property type="entry name" value="N-ACETYLMURAMOYL-L-ALANINE AMIDASE"/>
    <property type="match status" value="1"/>
</dbReference>
<evidence type="ECO:0000313" key="6">
    <source>
        <dbReference type="Proteomes" id="UP001290861"/>
    </source>
</evidence>
<feature type="domain" description="MurNAc-LAA" evidence="4">
    <location>
        <begin position="136"/>
        <end position="269"/>
    </location>
</feature>
<evidence type="ECO:0000256" key="3">
    <source>
        <dbReference type="ARBA" id="ARBA00022801"/>
    </source>
</evidence>
<keyword evidence="6" id="KW-1185">Reference proteome</keyword>
<name>A0ABU5MSJ7_9BACT</name>
<reference evidence="5 6" key="1">
    <citation type="journal article" date="2024" name="Appl. Environ. Microbiol.">
        <title>Pontiella agarivorans sp. nov., a novel marine anaerobic bacterium capable of degrading macroalgal polysaccharides and fixing nitrogen.</title>
        <authorList>
            <person name="Liu N."/>
            <person name="Kivenson V."/>
            <person name="Peng X."/>
            <person name="Cui Z."/>
            <person name="Lankiewicz T.S."/>
            <person name="Gosselin K.M."/>
            <person name="English C.J."/>
            <person name="Blair E.M."/>
            <person name="O'Malley M.A."/>
            <person name="Valentine D.L."/>
        </authorList>
    </citation>
    <scope>NUCLEOTIDE SEQUENCE [LARGE SCALE GENOMIC DNA]</scope>
    <source>
        <strain evidence="5 6">NLcol2</strain>
    </source>
</reference>
<dbReference type="SMART" id="SM00646">
    <property type="entry name" value="Ami_3"/>
    <property type="match status" value="1"/>
</dbReference>
<evidence type="ECO:0000313" key="5">
    <source>
        <dbReference type="EMBL" id="MDZ8117108.1"/>
    </source>
</evidence>
<dbReference type="GO" id="GO:0008745">
    <property type="term" value="F:N-acetylmuramoyl-L-alanine amidase activity"/>
    <property type="evidence" value="ECO:0007669"/>
    <property type="project" value="UniProtKB-EC"/>
</dbReference>
<keyword evidence="3 5" id="KW-0378">Hydrolase</keyword>
<dbReference type="EMBL" id="JARVCO010000002">
    <property type="protein sequence ID" value="MDZ8117108.1"/>
    <property type="molecule type" value="Genomic_DNA"/>
</dbReference>
<dbReference type="SUPFAM" id="SSF53187">
    <property type="entry name" value="Zn-dependent exopeptidases"/>
    <property type="match status" value="1"/>
</dbReference>
<dbReference type="Pfam" id="PF01520">
    <property type="entry name" value="Amidase_3"/>
    <property type="match status" value="1"/>
</dbReference>
<evidence type="ECO:0000256" key="1">
    <source>
        <dbReference type="ARBA" id="ARBA00001561"/>
    </source>
</evidence>
<dbReference type="InterPro" id="IPR050695">
    <property type="entry name" value="N-acetylmuramoyl_amidase_3"/>
</dbReference>
<protein>
    <recommendedName>
        <fullName evidence="2">N-acetylmuramoyl-L-alanine amidase</fullName>
        <ecNumber evidence="2">3.5.1.28</ecNumber>
    </recommendedName>
</protein>
<gene>
    <name evidence="5" type="ORF">P9H32_00585</name>
</gene>
<dbReference type="Gene3D" id="3.40.630.40">
    <property type="entry name" value="Zn-dependent exopeptidases"/>
    <property type="match status" value="1"/>
</dbReference>
<evidence type="ECO:0000256" key="2">
    <source>
        <dbReference type="ARBA" id="ARBA00011901"/>
    </source>
</evidence>